<comment type="caution">
    <text evidence="7">The sequence shown here is derived from an EMBL/GenBank/DDBJ whole genome shotgun (WGS) entry which is preliminary data.</text>
</comment>
<comment type="subcellular location">
    <subcellularLocation>
        <location evidence="1">Cell envelope</location>
    </subcellularLocation>
</comment>
<feature type="domain" description="Multidrug resistance protein MdtA-like barrel-sandwich hybrid" evidence="5">
    <location>
        <begin position="57"/>
        <end position="254"/>
    </location>
</feature>
<sequence length="370" mass="39027">MNTTPTPSPAPEEGNGRRRVIVMSALALAILGAAGWWWHSRNYETTDDAFLEADVTMVAPRVAGTVVAVHVEDNQLVKAGQPLFELDPADYQARLRQAEANLAAAQAQARSAQADLTMTNTSAPANVAQAQAAVRAARAQAERAQADARRYESLYAKDEVSAQALDQARSSARALQAQAEQATAQLAMTQTAPQQTAAKEAQLASAQAAVAQAQAALDLARLQLSYTRVAAPGDGRITRKNLQPGSQLAAGSPVLALVGKDTWVVANFKETQLQHMRVGQPVSVGIDAYPGRDFRARVHSLQAGTGSAFALLPAENATGNFVKVVQRVPVKLVFDPAPDADLHLVPGMSAQPRVDISDDAHGAALQAAAR</sequence>
<dbReference type="Pfam" id="PF25954">
    <property type="entry name" value="Beta-barrel_RND_2"/>
    <property type="match status" value="1"/>
</dbReference>
<keyword evidence="3" id="KW-0175">Coiled coil</keyword>
<dbReference type="AlphaFoldDB" id="A0A2S5TKD1"/>
<dbReference type="Gene3D" id="2.40.50.100">
    <property type="match status" value="1"/>
</dbReference>
<feature type="transmembrane region" description="Helical" evidence="4">
    <location>
        <begin position="20"/>
        <end position="38"/>
    </location>
</feature>
<dbReference type="Gene3D" id="2.40.30.170">
    <property type="match status" value="1"/>
</dbReference>
<dbReference type="SUPFAM" id="SSF111369">
    <property type="entry name" value="HlyD-like secretion proteins"/>
    <property type="match status" value="2"/>
</dbReference>
<dbReference type="Pfam" id="PF25917">
    <property type="entry name" value="BSH_RND"/>
    <property type="match status" value="1"/>
</dbReference>
<evidence type="ECO:0000256" key="3">
    <source>
        <dbReference type="SAM" id="Coils"/>
    </source>
</evidence>
<keyword evidence="4" id="KW-0472">Membrane</keyword>
<name>A0A2S5TKD1_9GAMM</name>
<dbReference type="RefSeq" id="WP_104228389.1">
    <property type="nucleotide sequence ID" value="NZ_PSNW01000001.1"/>
</dbReference>
<dbReference type="InterPro" id="IPR058792">
    <property type="entry name" value="Beta-barrel_RND_2"/>
</dbReference>
<evidence type="ECO:0000259" key="5">
    <source>
        <dbReference type="Pfam" id="PF25917"/>
    </source>
</evidence>
<evidence type="ECO:0000256" key="1">
    <source>
        <dbReference type="ARBA" id="ARBA00004196"/>
    </source>
</evidence>
<organism evidence="7 8">
    <name type="scientific">Solimonas fluminis</name>
    <dbReference type="NCBI Taxonomy" id="2086571"/>
    <lineage>
        <taxon>Bacteria</taxon>
        <taxon>Pseudomonadati</taxon>
        <taxon>Pseudomonadota</taxon>
        <taxon>Gammaproteobacteria</taxon>
        <taxon>Nevskiales</taxon>
        <taxon>Nevskiaceae</taxon>
        <taxon>Solimonas</taxon>
    </lineage>
</organism>
<dbReference type="InterPro" id="IPR050739">
    <property type="entry name" value="MFP"/>
</dbReference>
<gene>
    <name evidence="7" type="ORF">C3942_00570</name>
</gene>
<dbReference type="GO" id="GO:0015562">
    <property type="term" value="F:efflux transmembrane transporter activity"/>
    <property type="evidence" value="ECO:0007669"/>
    <property type="project" value="InterPro"/>
</dbReference>
<feature type="domain" description="CusB-like beta-barrel" evidence="6">
    <location>
        <begin position="263"/>
        <end position="302"/>
    </location>
</feature>
<reference evidence="7 8" key="1">
    <citation type="submission" date="2018-02" db="EMBL/GenBank/DDBJ databases">
        <title>Genome sequencing of Solimonas sp. HR-BB.</title>
        <authorList>
            <person name="Lee Y."/>
            <person name="Jeon C.O."/>
        </authorList>
    </citation>
    <scope>NUCLEOTIDE SEQUENCE [LARGE SCALE GENOMIC DNA]</scope>
    <source>
        <strain evidence="7 8">HR-BB</strain>
    </source>
</reference>
<keyword evidence="8" id="KW-1185">Reference proteome</keyword>
<dbReference type="Gene3D" id="1.10.287.470">
    <property type="entry name" value="Helix hairpin bin"/>
    <property type="match status" value="1"/>
</dbReference>
<accession>A0A2S5TKD1</accession>
<dbReference type="PANTHER" id="PTHR30386">
    <property type="entry name" value="MEMBRANE FUSION SUBUNIT OF EMRAB-TOLC MULTIDRUG EFFLUX PUMP"/>
    <property type="match status" value="1"/>
</dbReference>
<dbReference type="EMBL" id="PSNW01000001">
    <property type="protein sequence ID" value="PPE75423.1"/>
    <property type="molecule type" value="Genomic_DNA"/>
</dbReference>
<dbReference type="InterPro" id="IPR058625">
    <property type="entry name" value="MdtA-like_BSH"/>
</dbReference>
<evidence type="ECO:0000259" key="6">
    <source>
        <dbReference type="Pfam" id="PF25954"/>
    </source>
</evidence>
<dbReference type="GO" id="GO:0030313">
    <property type="term" value="C:cell envelope"/>
    <property type="evidence" value="ECO:0007669"/>
    <property type="project" value="UniProtKB-SubCell"/>
</dbReference>
<keyword evidence="4" id="KW-1133">Transmembrane helix</keyword>
<dbReference type="OrthoDB" id="9811754at2"/>
<proteinExistence type="inferred from homology"/>
<comment type="similarity">
    <text evidence="2">Belongs to the membrane fusion protein (MFP) (TC 8.A.1) family.</text>
</comment>
<protein>
    <submittedName>
        <fullName evidence="7">Uncharacterized protein</fullName>
    </submittedName>
</protein>
<evidence type="ECO:0000256" key="4">
    <source>
        <dbReference type="SAM" id="Phobius"/>
    </source>
</evidence>
<dbReference type="Proteomes" id="UP000238220">
    <property type="component" value="Unassembled WGS sequence"/>
</dbReference>
<evidence type="ECO:0000256" key="2">
    <source>
        <dbReference type="ARBA" id="ARBA00009477"/>
    </source>
</evidence>
<evidence type="ECO:0000313" key="8">
    <source>
        <dbReference type="Proteomes" id="UP000238220"/>
    </source>
</evidence>
<feature type="coiled-coil region" evidence="3">
    <location>
        <begin position="95"/>
        <end position="223"/>
    </location>
</feature>
<dbReference type="PANTHER" id="PTHR30386:SF19">
    <property type="entry name" value="MULTIDRUG EXPORT PROTEIN EMRA-RELATED"/>
    <property type="match status" value="1"/>
</dbReference>
<keyword evidence="4" id="KW-0812">Transmembrane</keyword>
<evidence type="ECO:0000313" key="7">
    <source>
        <dbReference type="EMBL" id="PPE75423.1"/>
    </source>
</evidence>